<dbReference type="EMBL" id="RBXP01000015">
    <property type="protein sequence ID" value="RKT58257.1"/>
    <property type="molecule type" value="Genomic_DNA"/>
</dbReference>
<evidence type="ECO:0000313" key="2">
    <source>
        <dbReference type="EMBL" id="RKT58257.1"/>
    </source>
</evidence>
<sequence length="281" mass="31250">MKAAPEEQQLQAMLNGVDIPPCPAILLDLDAELRKDEPDQRELARLITSDVALSGHVMQIANSPAFSTGSRLSSISQALTLLGTRQVFNLVVSQLLRVAMADKVDAGLERFWESSAQTARLCGEIARRLRCVRPDIAYTFGLFHDCGIPLLMRRFPQTKQVLAEANAAEDALFTDVEDRLLGTNHAVVGYFLARRWRLPGEVAEAIMRHHDYSVLARADEFSQVVRGQIAINVLAEHVIRLHTQGEVENEWSKAAPYACDFFALSLGSVDDLIEDLRDWLG</sequence>
<dbReference type="Gene3D" id="1.10.3210.10">
    <property type="entry name" value="Hypothetical protein af1432"/>
    <property type="match status" value="1"/>
</dbReference>
<dbReference type="PANTHER" id="PTHR33525">
    <property type="match status" value="1"/>
</dbReference>
<dbReference type="Proteomes" id="UP000270626">
    <property type="component" value="Unassembled WGS sequence"/>
</dbReference>
<proteinExistence type="predicted"/>
<comment type="caution">
    <text evidence="2">The sequence shown here is derived from an EMBL/GenBank/DDBJ whole genome shotgun (WGS) entry which is preliminary data.</text>
</comment>
<evidence type="ECO:0000313" key="3">
    <source>
        <dbReference type="Proteomes" id="UP000270626"/>
    </source>
</evidence>
<dbReference type="Pfam" id="PF08668">
    <property type="entry name" value="HDOD"/>
    <property type="match status" value="1"/>
</dbReference>
<dbReference type="NCBIfam" id="TIGR00277">
    <property type="entry name" value="HDIG"/>
    <property type="match status" value="1"/>
</dbReference>
<accession>A0A495WAR4</accession>
<organism evidence="2 3">
    <name type="scientific">Azonexus fungiphilus</name>
    <dbReference type="NCBI Taxonomy" id="146940"/>
    <lineage>
        <taxon>Bacteria</taxon>
        <taxon>Pseudomonadati</taxon>
        <taxon>Pseudomonadota</taxon>
        <taxon>Betaproteobacteria</taxon>
        <taxon>Rhodocyclales</taxon>
        <taxon>Azonexaceae</taxon>
        <taxon>Azonexus</taxon>
    </lineage>
</organism>
<dbReference type="PANTHER" id="PTHR33525:SF6">
    <property type="entry name" value="HDOD DOMAIN-CONTAINING PROTEIN"/>
    <property type="match status" value="1"/>
</dbReference>
<dbReference type="OrthoDB" id="9784953at2"/>
<dbReference type="AlphaFoldDB" id="A0A495WAR4"/>
<dbReference type="GO" id="GO:0016740">
    <property type="term" value="F:transferase activity"/>
    <property type="evidence" value="ECO:0007669"/>
    <property type="project" value="UniProtKB-KW"/>
</dbReference>
<keyword evidence="3" id="KW-1185">Reference proteome</keyword>
<feature type="domain" description="HDOD" evidence="1">
    <location>
        <begin position="19"/>
        <end position="212"/>
    </location>
</feature>
<dbReference type="RefSeq" id="WP_121458513.1">
    <property type="nucleotide sequence ID" value="NZ_JAANMQ010000001.1"/>
</dbReference>
<name>A0A495WAR4_9RHOO</name>
<gene>
    <name evidence="2" type="ORF">DFR40_2201</name>
</gene>
<dbReference type="InterPro" id="IPR013976">
    <property type="entry name" value="HDOD"/>
</dbReference>
<keyword evidence="2" id="KW-0808">Transferase</keyword>
<dbReference type="PROSITE" id="PS51833">
    <property type="entry name" value="HDOD"/>
    <property type="match status" value="1"/>
</dbReference>
<evidence type="ECO:0000259" key="1">
    <source>
        <dbReference type="PROSITE" id="PS51833"/>
    </source>
</evidence>
<dbReference type="SUPFAM" id="SSF109604">
    <property type="entry name" value="HD-domain/PDEase-like"/>
    <property type="match status" value="1"/>
</dbReference>
<dbReference type="InterPro" id="IPR006675">
    <property type="entry name" value="HDIG_dom"/>
</dbReference>
<dbReference type="InterPro" id="IPR052340">
    <property type="entry name" value="RNase_Y/CdgJ"/>
</dbReference>
<reference evidence="2 3" key="1">
    <citation type="submission" date="2018-10" db="EMBL/GenBank/DDBJ databases">
        <title>Genomic Encyclopedia of Type Strains, Phase IV (KMG-IV): sequencing the most valuable type-strain genomes for metagenomic binning, comparative biology and taxonomic classification.</title>
        <authorList>
            <person name="Goeker M."/>
        </authorList>
    </citation>
    <scope>NUCLEOTIDE SEQUENCE [LARGE SCALE GENOMIC DNA]</scope>
    <source>
        <strain evidence="2 3">DSM 23841</strain>
    </source>
</reference>
<protein>
    <submittedName>
        <fullName evidence="2">Putative nucleotidyltransferase with HDIG domain</fullName>
    </submittedName>
</protein>